<dbReference type="InterPro" id="IPR016187">
    <property type="entry name" value="CTDL_fold"/>
</dbReference>
<dbReference type="SMART" id="SM00034">
    <property type="entry name" value="CLECT"/>
    <property type="match status" value="1"/>
</dbReference>
<feature type="region of interest" description="Disordered" evidence="1">
    <location>
        <begin position="386"/>
        <end position="407"/>
    </location>
</feature>
<feature type="region of interest" description="Disordered" evidence="1">
    <location>
        <begin position="246"/>
        <end position="269"/>
    </location>
</feature>
<sequence length="484" mass="56452">MAAGTLKMDSRTVLLAILFLLGMGMLVHAQNDTMQHDAAGGPMKLTRRIKRMYVMCPPNFKRIGNECYYISPNKLNWLDAYFECKDANSKLAEPMKYEDKHIRKYLLKNKQTEDLWIGGTFNWKAHKWQWGHNGRDIEYQSFSQMVPGRDLKYTCALLRSDLQFRWSAEECTKKLNFICQHRMPLVPESGRYALYDKWNKTYPYQKANEKLVYIVNEPNNRNRSETGRPRIYNSVKRVLQYNPSIRPRPAHRRQNRPRKIPTSPRPIYIPPAVVVPKQQFAQYAPDTPNDINTIDNGGHRNGYTSMAQFNIDIGPQSSKNRDVSFQRGHRLGHGVRGNGEARQPHQHRHQPGLHRTTKRTHHVMPAYPQYVVRSSTMPPYIPPPTTTITSTSTTTTTTPAPPSMPPTATMRPPFFPPTSTVDLKYSNSLVLTEMEKKAKRDRLRERLKKLTPEEQRLFFQDREKRKRMKLQQLQQHQRDNEVVQ</sequence>
<dbReference type="InterPro" id="IPR016186">
    <property type="entry name" value="C-type_lectin-like/link_sf"/>
</dbReference>
<feature type="compositionally biased region" description="Basic residues" evidence="1">
    <location>
        <begin position="344"/>
        <end position="357"/>
    </location>
</feature>
<feature type="compositionally biased region" description="Low complexity" evidence="1">
    <location>
        <begin position="386"/>
        <end position="398"/>
    </location>
</feature>
<dbReference type="VEuPathDB" id="VectorBase:AFAF012412"/>
<dbReference type="PROSITE" id="PS50041">
    <property type="entry name" value="C_TYPE_LECTIN_2"/>
    <property type="match status" value="1"/>
</dbReference>
<dbReference type="AlphaFoldDB" id="A0A182QL52"/>
<feature type="signal peptide" evidence="2">
    <location>
        <begin position="1"/>
        <end position="29"/>
    </location>
</feature>
<keyword evidence="5" id="KW-1185">Reference proteome</keyword>
<protein>
    <recommendedName>
        <fullName evidence="3">C-type lectin domain-containing protein</fullName>
    </recommendedName>
</protein>
<dbReference type="Proteomes" id="UP000075886">
    <property type="component" value="Unassembled WGS sequence"/>
</dbReference>
<organism evidence="4 5">
    <name type="scientific">Anopheles farauti</name>
    <dbReference type="NCBI Taxonomy" id="69004"/>
    <lineage>
        <taxon>Eukaryota</taxon>
        <taxon>Metazoa</taxon>
        <taxon>Ecdysozoa</taxon>
        <taxon>Arthropoda</taxon>
        <taxon>Hexapoda</taxon>
        <taxon>Insecta</taxon>
        <taxon>Pterygota</taxon>
        <taxon>Neoptera</taxon>
        <taxon>Endopterygota</taxon>
        <taxon>Diptera</taxon>
        <taxon>Nematocera</taxon>
        <taxon>Culicoidea</taxon>
        <taxon>Culicidae</taxon>
        <taxon>Anophelinae</taxon>
        <taxon>Anopheles</taxon>
    </lineage>
</organism>
<dbReference type="PANTHER" id="PTHR45710:SF26">
    <property type="entry name" value="RH26557P"/>
    <property type="match status" value="1"/>
</dbReference>
<dbReference type="EnsemblMetazoa" id="AFAF012412-RA">
    <property type="protein sequence ID" value="AFAF012412-PA"/>
    <property type="gene ID" value="AFAF012412"/>
</dbReference>
<dbReference type="SUPFAM" id="SSF56436">
    <property type="entry name" value="C-type lectin-like"/>
    <property type="match status" value="1"/>
</dbReference>
<name>A0A182QL52_9DIPT</name>
<reference evidence="4" key="2">
    <citation type="submission" date="2020-05" db="UniProtKB">
        <authorList>
            <consortium name="EnsemblMetazoa"/>
        </authorList>
    </citation>
    <scope>IDENTIFICATION</scope>
    <source>
        <strain evidence="4">FAR1</strain>
    </source>
</reference>
<dbReference type="CDD" id="cd00037">
    <property type="entry name" value="CLECT"/>
    <property type="match status" value="1"/>
</dbReference>
<feature type="compositionally biased region" description="Basic residues" evidence="1">
    <location>
        <begin position="248"/>
        <end position="259"/>
    </location>
</feature>
<proteinExistence type="predicted"/>
<dbReference type="EMBL" id="AXCN02000453">
    <property type="status" value="NOT_ANNOTATED_CDS"/>
    <property type="molecule type" value="Genomic_DNA"/>
</dbReference>
<dbReference type="Pfam" id="PF00059">
    <property type="entry name" value="Lectin_C"/>
    <property type="match status" value="1"/>
</dbReference>
<dbReference type="PANTHER" id="PTHR45710">
    <property type="entry name" value="C-TYPE LECTIN DOMAIN-CONTAINING PROTEIN 180"/>
    <property type="match status" value="1"/>
</dbReference>
<evidence type="ECO:0000256" key="1">
    <source>
        <dbReference type="SAM" id="MobiDB-lite"/>
    </source>
</evidence>
<feature type="region of interest" description="Disordered" evidence="1">
    <location>
        <begin position="330"/>
        <end position="357"/>
    </location>
</feature>
<evidence type="ECO:0000313" key="5">
    <source>
        <dbReference type="Proteomes" id="UP000075886"/>
    </source>
</evidence>
<dbReference type="STRING" id="69004.A0A182QL52"/>
<reference evidence="5" key="1">
    <citation type="submission" date="2014-01" db="EMBL/GenBank/DDBJ databases">
        <title>The Genome Sequence of Anopheles farauti FAR1 (V2).</title>
        <authorList>
            <consortium name="The Broad Institute Genomics Platform"/>
            <person name="Neafsey D.E."/>
            <person name="Besansky N."/>
            <person name="Howell P."/>
            <person name="Walton C."/>
            <person name="Young S.K."/>
            <person name="Zeng Q."/>
            <person name="Gargeya S."/>
            <person name="Fitzgerald M."/>
            <person name="Haas B."/>
            <person name="Abouelleil A."/>
            <person name="Allen A.W."/>
            <person name="Alvarado L."/>
            <person name="Arachchi H.M."/>
            <person name="Berlin A.M."/>
            <person name="Chapman S.B."/>
            <person name="Gainer-Dewar J."/>
            <person name="Goldberg J."/>
            <person name="Griggs A."/>
            <person name="Gujja S."/>
            <person name="Hansen M."/>
            <person name="Howarth C."/>
            <person name="Imamovic A."/>
            <person name="Ireland A."/>
            <person name="Larimer J."/>
            <person name="McCowan C."/>
            <person name="Murphy C."/>
            <person name="Pearson M."/>
            <person name="Poon T.W."/>
            <person name="Priest M."/>
            <person name="Roberts A."/>
            <person name="Saif S."/>
            <person name="Shea T."/>
            <person name="Sisk P."/>
            <person name="Sykes S."/>
            <person name="Wortman J."/>
            <person name="Nusbaum C."/>
            <person name="Birren B."/>
        </authorList>
    </citation>
    <scope>NUCLEOTIDE SEQUENCE [LARGE SCALE GENOMIC DNA]</scope>
    <source>
        <strain evidence="5">FAR1</strain>
    </source>
</reference>
<evidence type="ECO:0000259" key="3">
    <source>
        <dbReference type="PROSITE" id="PS50041"/>
    </source>
</evidence>
<accession>A0A182QL52</accession>
<dbReference type="InterPro" id="IPR050828">
    <property type="entry name" value="C-type_lectin/matrix_domain"/>
</dbReference>
<keyword evidence="2" id="KW-0732">Signal</keyword>
<dbReference type="Gene3D" id="3.10.100.10">
    <property type="entry name" value="Mannose-Binding Protein A, subunit A"/>
    <property type="match status" value="1"/>
</dbReference>
<feature type="chain" id="PRO_5008133022" description="C-type lectin domain-containing protein" evidence="2">
    <location>
        <begin position="30"/>
        <end position="484"/>
    </location>
</feature>
<feature type="region of interest" description="Disordered" evidence="1">
    <location>
        <begin position="458"/>
        <end position="484"/>
    </location>
</feature>
<feature type="domain" description="C-type lectin" evidence="3">
    <location>
        <begin position="63"/>
        <end position="180"/>
    </location>
</feature>
<dbReference type="InterPro" id="IPR001304">
    <property type="entry name" value="C-type_lectin-like"/>
</dbReference>
<evidence type="ECO:0000313" key="4">
    <source>
        <dbReference type="EnsemblMetazoa" id="AFAF012412-PA"/>
    </source>
</evidence>
<evidence type="ECO:0000256" key="2">
    <source>
        <dbReference type="SAM" id="SignalP"/>
    </source>
</evidence>